<dbReference type="GO" id="GO:0004674">
    <property type="term" value="F:protein serine/threonine kinase activity"/>
    <property type="evidence" value="ECO:0007669"/>
    <property type="project" value="TreeGrafter"/>
</dbReference>
<evidence type="ECO:0000256" key="2">
    <source>
        <dbReference type="SAM" id="MobiDB-lite"/>
    </source>
</evidence>
<feature type="region of interest" description="Disordered" evidence="2">
    <location>
        <begin position="970"/>
        <end position="1008"/>
    </location>
</feature>
<feature type="region of interest" description="Disordered" evidence="2">
    <location>
        <begin position="698"/>
        <end position="749"/>
    </location>
</feature>
<feature type="compositionally biased region" description="Low complexity" evidence="2">
    <location>
        <begin position="813"/>
        <end position="834"/>
    </location>
</feature>
<feature type="compositionally biased region" description="Pro residues" evidence="2">
    <location>
        <begin position="702"/>
        <end position="714"/>
    </location>
</feature>
<feature type="signal peptide" evidence="3">
    <location>
        <begin position="1"/>
        <end position="29"/>
    </location>
</feature>
<feature type="region of interest" description="Disordered" evidence="2">
    <location>
        <begin position="1023"/>
        <end position="1076"/>
    </location>
</feature>
<dbReference type="PROSITE" id="PS00107">
    <property type="entry name" value="PROTEIN_KINASE_ATP"/>
    <property type="match status" value="1"/>
</dbReference>
<dbReference type="InterPro" id="IPR051681">
    <property type="entry name" value="Ser/Thr_Kinases-Pseudokinases"/>
</dbReference>
<sequence length="1709" mass="175954">MRTFAFAGPSWLWLCTLVAWILLENLATCARLAELVSRDGNASQSTLQLQQGLVSVEGATLDVLAGEQLAVVGQGLGSGLDLRAFGVTASPAFRLLAVDSSLELRNLTLLLPALPPEEVESDGAAAGGVGVLPPSLLAHVIQAVGGSSGSSRPQVVLWGVTLVTGACSDLDTHRRWFCSDLDRWRARAAVHDEPTILGGTVRFGSRAPRGGLMAVGSAAGASGGGSSSDAPPPCAQLLDCTVTCDAGLSDVVNTPYMPSGPDGPWDCVAVTVSDSAGLAVLPDLIAGQLDSNVGTALVTVAAGAPVRVDPGTWTTIKVRVRTSVFFVGRGRAASTLDLAGLPSKQFAEVDSDFSNDGLLGLMDLTLLGLSYPARAQVHMDLMAAWVHAVGISGIQEPNLDEPMLGRIVASQVMVWVKNVRLALPDTEAEWWRNAAPVAADWEAGPVRMQMKLKGLRACDYCWVAPLSRVLLEASAAVAHEDVETSLGGGISSRVEGAALPLPPPPPRLPSTWPLAESLGADVASKVALTRLAVMLGTTITPYVVMASVCSGKPTKGAIGGEDGSSLGSRQQSPKYVMPPPDFDSAFAMFGGGPSYTNRLRRRTGLGVTMLPPARYSFPPAGYSYDDEWLGMANPPVTLKGSVGSCVLLPPPAAQSNPGPATWDMMDLSDRIHMRVGPAGSESDGPSLQIQGFALYNLSPYAQPQPPDPPAPPSAPAQSPSSPQPQQPPEHPTGPPEKRGGDTGPDPFHGLALALPIFQFDRFSPLLYAPAAIEQQQAAPQQQRRLPPLALVNCTLVVPPPELELLRQLLQEAGSLPGSSGTGGQSSSTEAAGPSRQRRARRAILFRDRRGLQQPTAIKSSSSSSSSSSAAEWLWAQPVWPVGMPLAPGPEVPLPPQLLACPRSLLLSYAAVAEVSEASASAISFRRISFLGWSGLDVVVTSQLPDDAPTTLIRSPAELQRPLYSALLEVSCSPPPPQPPSPAPPPAGLNAALGAAGAQPPAPAANAYAGRDGLLPADATVAGGSSAGGTAGGPAAAAAAGSGKDAQSPSLSESLAAAPNASTGTHDSASPAGQQQQQPSWVVPMAAALAAVGGVLLLAGVPLAVVLARRRKGSRARQQQYGQEPGVKCSTEQQLPAEGSGMQAGGHDVGRGLSSGLPNTDMQFTRSRDNTRWAFVDYLFRFTQSSRHIETAAAAKSAPLWHSLDASRLLKSAESVVARSRERGADGLQQASAGSSTSRMLVLSRACRVADAAAAVLQKATSADETPAAMTAGPAFLEGADVASNTGPVAVAGAKPDEELWLECVIGRGGFGVVYLGTWRGLPVAVKTLVVHEALLGEEGRRRQRAVLEAAVSSTLCHPNVVQTYAFDVRRLGELPGVGRGRSTAPALEAVAEEDVEDEGQQPAAHSPEADSVYQLLLIQAYCEGGSLREGVALGNLYMGLAPDSLGGALLGLCLALDVAAGMAHVHARGIVHGDLSSGNVLLSARPPGGPLSAAEDTTGTFVSSAHPHITAAAADVELTAAPAVAAIADQAQAAAAEAAARRLTRDVLLPPVMAKIADFGLSARMGEGQTHASNCWQGTPAYTAPEVDVEGKLGKPADVYSFAVMLLELLSGRLADDGLLSMAALMAAPPEGGSGGVGGGAMLATPGMAAHAAAVLSAAVPTLIPTVCGCNTQLVEMLASCLSPSPQDRPTFNQVVQVISMVIAELDSA</sequence>
<dbReference type="InterPro" id="IPR000719">
    <property type="entry name" value="Prot_kinase_dom"/>
</dbReference>
<feature type="domain" description="Protein kinase" evidence="4">
    <location>
        <begin position="1299"/>
        <end position="1703"/>
    </location>
</feature>
<comment type="caution">
    <text evidence="5">The sequence shown here is derived from an EMBL/GenBank/DDBJ whole genome shotgun (WGS) entry which is preliminary data.</text>
</comment>
<dbReference type="PROSITE" id="PS00109">
    <property type="entry name" value="PROTEIN_KINASE_TYR"/>
    <property type="match status" value="1"/>
</dbReference>
<feature type="chain" id="PRO_5033061693" description="Protein kinase domain-containing protein" evidence="3">
    <location>
        <begin position="30"/>
        <end position="1709"/>
    </location>
</feature>
<protein>
    <recommendedName>
        <fullName evidence="4">Protein kinase domain-containing protein</fullName>
    </recommendedName>
</protein>
<keyword evidence="6" id="KW-1185">Reference proteome</keyword>
<dbReference type="InterPro" id="IPR001245">
    <property type="entry name" value="Ser-Thr/Tyr_kinase_cat_dom"/>
</dbReference>
<proteinExistence type="predicted"/>
<dbReference type="EMBL" id="JAEHOC010000084">
    <property type="protein sequence ID" value="KAG2423180.1"/>
    <property type="molecule type" value="Genomic_DNA"/>
</dbReference>
<evidence type="ECO:0000256" key="1">
    <source>
        <dbReference type="PROSITE-ProRule" id="PRU10141"/>
    </source>
</evidence>
<name>A0A835SM52_CHLIN</name>
<keyword evidence="1" id="KW-0547">Nucleotide-binding</keyword>
<gene>
    <name evidence="5" type="ORF">HXX76_010948</name>
</gene>
<evidence type="ECO:0000313" key="6">
    <source>
        <dbReference type="Proteomes" id="UP000650467"/>
    </source>
</evidence>
<evidence type="ECO:0000259" key="4">
    <source>
        <dbReference type="PROSITE" id="PS50011"/>
    </source>
</evidence>
<feature type="compositionally biased region" description="Low complexity" evidence="2">
    <location>
        <begin position="1032"/>
        <end position="1061"/>
    </location>
</feature>
<dbReference type="PROSITE" id="PS50011">
    <property type="entry name" value="PROTEIN_KINASE_DOM"/>
    <property type="match status" value="1"/>
</dbReference>
<dbReference type="Proteomes" id="UP000650467">
    <property type="component" value="Unassembled WGS sequence"/>
</dbReference>
<dbReference type="InterPro" id="IPR008266">
    <property type="entry name" value="Tyr_kinase_AS"/>
</dbReference>
<accession>A0A835SM52</accession>
<feature type="binding site" evidence="1">
    <location>
        <position position="1326"/>
    </location>
    <ligand>
        <name>ATP</name>
        <dbReference type="ChEBI" id="CHEBI:30616"/>
    </ligand>
</feature>
<feature type="compositionally biased region" description="Pro residues" evidence="2">
    <location>
        <begin position="972"/>
        <end position="986"/>
    </location>
</feature>
<dbReference type="SUPFAM" id="SSF56112">
    <property type="entry name" value="Protein kinase-like (PK-like)"/>
    <property type="match status" value="1"/>
</dbReference>
<keyword evidence="1" id="KW-0067">ATP-binding</keyword>
<dbReference type="Pfam" id="PF07714">
    <property type="entry name" value="PK_Tyr_Ser-Thr"/>
    <property type="match status" value="2"/>
</dbReference>
<feature type="compositionally biased region" description="Polar residues" evidence="2">
    <location>
        <begin position="1062"/>
        <end position="1072"/>
    </location>
</feature>
<dbReference type="GO" id="GO:0005524">
    <property type="term" value="F:ATP binding"/>
    <property type="evidence" value="ECO:0007669"/>
    <property type="project" value="UniProtKB-UniRule"/>
</dbReference>
<feature type="compositionally biased region" description="Pro residues" evidence="2">
    <location>
        <begin position="721"/>
        <end position="734"/>
    </location>
</feature>
<dbReference type="PANTHER" id="PTHR44329">
    <property type="entry name" value="SERINE/THREONINE-PROTEIN KINASE TNNI3K-RELATED"/>
    <property type="match status" value="1"/>
</dbReference>
<feature type="region of interest" description="Disordered" evidence="2">
    <location>
        <begin position="813"/>
        <end position="838"/>
    </location>
</feature>
<reference evidence="5" key="1">
    <citation type="journal article" date="2020" name="bioRxiv">
        <title>Comparative genomics of Chlamydomonas.</title>
        <authorList>
            <person name="Craig R.J."/>
            <person name="Hasan A.R."/>
            <person name="Ness R.W."/>
            <person name="Keightley P.D."/>
        </authorList>
    </citation>
    <scope>NUCLEOTIDE SEQUENCE</scope>
    <source>
        <strain evidence="5">SAG 7.73</strain>
    </source>
</reference>
<feature type="compositionally biased region" description="Low complexity" evidence="2">
    <location>
        <begin position="987"/>
        <end position="1006"/>
    </location>
</feature>
<dbReference type="Gene3D" id="1.10.510.10">
    <property type="entry name" value="Transferase(Phosphotransferase) domain 1"/>
    <property type="match status" value="1"/>
</dbReference>
<dbReference type="OrthoDB" id="550142at2759"/>
<dbReference type="Gene3D" id="3.30.200.20">
    <property type="entry name" value="Phosphorylase Kinase, domain 1"/>
    <property type="match status" value="1"/>
</dbReference>
<keyword evidence="3" id="KW-0732">Signal</keyword>
<dbReference type="InterPro" id="IPR011009">
    <property type="entry name" value="Kinase-like_dom_sf"/>
</dbReference>
<organism evidence="5 6">
    <name type="scientific">Chlamydomonas incerta</name>
    <dbReference type="NCBI Taxonomy" id="51695"/>
    <lineage>
        <taxon>Eukaryota</taxon>
        <taxon>Viridiplantae</taxon>
        <taxon>Chlorophyta</taxon>
        <taxon>core chlorophytes</taxon>
        <taxon>Chlorophyceae</taxon>
        <taxon>CS clade</taxon>
        <taxon>Chlamydomonadales</taxon>
        <taxon>Chlamydomonadaceae</taxon>
        <taxon>Chlamydomonas</taxon>
    </lineage>
</organism>
<evidence type="ECO:0000256" key="3">
    <source>
        <dbReference type="SAM" id="SignalP"/>
    </source>
</evidence>
<evidence type="ECO:0000313" key="5">
    <source>
        <dbReference type="EMBL" id="KAG2423180.1"/>
    </source>
</evidence>
<dbReference type="InterPro" id="IPR017441">
    <property type="entry name" value="Protein_kinase_ATP_BS"/>
</dbReference>
<dbReference type="PANTHER" id="PTHR44329:SF214">
    <property type="entry name" value="PROTEIN KINASE DOMAIN-CONTAINING PROTEIN"/>
    <property type="match status" value="1"/>
</dbReference>